<protein>
    <recommendedName>
        <fullName evidence="6">RING-type domain-containing protein</fullName>
    </recommendedName>
</protein>
<sequence>MNHRPPSPSSPSSSCNTCGASMSRWTFLHSLSYRANSRRYCTNCLLKNHHGLFCPICFQVYEESLSPHLRLICLRCPAIAHRSCVTSDGGKPSASTFKCPACSDPKFSYFRPMLEGEELDTKSALVLVAAAQISAESLSKAAAASRLDAERRAMDAAAAKNRAREALDRLARIVAMENEQQQQQKPKQKKKKKRDGAEPKRIRILKLRTVHFVSSLFKFSLGMLNA</sequence>
<dbReference type="Proteomes" id="UP001341840">
    <property type="component" value="Unassembled WGS sequence"/>
</dbReference>
<organism evidence="7 8">
    <name type="scientific">Stylosanthes scabra</name>
    <dbReference type="NCBI Taxonomy" id="79078"/>
    <lineage>
        <taxon>Eukaryota</taxon>
        <taxon>Viridiplantae</taxon>
        <taxon>Streptophyta</taxon>
        <taxon>Embryophyta</taxon>
        <taxon>Tracheophyta</taxon>
        <taxon>Spermatophyta</taxon>
        <taxon>Magnoliopsida</taxon>
        <taxon>eudicotyledons</taxon>
        <taxon>Gunneridae</taxon>
        <taxon>Pentapetalae</taxon>
        <taxon>rosids</taxon>
        <taxon>fabids</taxon>
        <taxon>Fabales</taxon>
        <taxon>Fabaceae</taxon>
        <taxon>Papilionoideae</taxon>
        <taxon>50 kb inversion clade</taxon>
        <taxon>dalbergioids sensu lato</taxon>
        <taxon>Dalbergieae</taxon>
        <taxon>Pterocarpus clade</taxon>
        <taxon>Stylosanthes</taxon>
    </lineage>
</organism>
<evidence type="ECO:0000256" key="5">
    <source>
        <dbReference type="SAM" id="MobiDB-lite"/>
    </source>
</evidence>
<dbReference type="SUPFAM" id="SSF57903">
    <property type="entry name" value="FYVE/PHD zinc finger"/>
    <property type="match status" value="1"/>
</dbReference>
<dbReference type="PANTHER" id="PTHR34451:SF7">
    <property type="entry name" value="PHD FINGER FAMILY PROTEIN"/>
    <property type="match status" value="1"/>
</dbReference>
<evidence type="ECO:0000313" key="7">
    <source>
        <dbReference type="EMBL" id="MED6183442.1"/>
    </source>
</evidence>
<name>A0ABU6WC59_9FABA</name>
<evidence type="ECO:0000256" key="1">
    <source>
        <dbReference type="ARBA" id="ARBA00022723"/>
    </source>
</evidence>
<keyword evidence="3" id="KW-0862">Zinc</keyword>
<reference evidence="7 8" key="1">
    <citation type="journal article" date="2023" name="Plants (Basel)">
        <title>Bridging the Gap: Combining Genomics and Transcriptomics Approaches to Understand Stylosanthes scabra, an Orphan Legume from the Brazilian Caatinga.</title>
        <authorList>
            <person name="Ferreira-Neto J.R.C."/>
            <person name="da Silva M.D."/>
            <person name="Binneck E."/>
            <person name="de Melo N.F."/>
            <person name="da Silva R.H."/>
            <person name="de Melo A.L.T.M."/>
            <person name="Pandolfi V."/>
            <person name="Bustamante F.O."/>
            <person name="Brasileiro-Vidal A.C."/>
            <person name="Benko-Iseppon A.M."/>
        </authorList>
    </citation>
    <scope>NUCLEOTIDE SEQUENCE [LARGE SCALE GENOMIC DNA]</scope>
    <source>
        <tissue evidence="7">Leaves</tissue>
    </source>
</reference>
<comment type="caution">
    <text evidence="7">The sequence shown here is derived from an EMBL/GenBank/DDBJ whole genome shotgun (WGS) entry which is preliminary data.</text>
</comment>
<gene>
    <name evidence="7" type="ORF">PIB30_037955</name>
</gene>
<feature type="domain" description="RING-type" evidence="6">
    <location>
        <begin position="54"/>
        <end position="103"/>
    </location>
</feature>
<dbReference type="PROSITE" id="PS50089">
    <property type="entry name" value="ZF_RING_2"/>
    <property type="match status" value="1"/>
</dbReference>
<dbReference type="PANTHER" id="PTHR34451">
    <property type="entry name" value="PHD FINGER FAMILY PROTEIN"/>
    <property type="match status" value="1"/>
</dbReference>
<evidence type="ECO:0000313" key="8">
    <source>
        <dbReference type="Proteomes" id="UP001341840"/>
    </source>
</evidence>
<dbReference type="InterPro" id="IPR011011">
    <property type="entry name" value="Znf_FYVE_PHD"/>
</dbReference>
<accession>A0ABU6WC59</accession>
<keyword evidence="2 4" id="KW-0863">Zinc-finger</keyword>
<dbReference type="InterPro" id="IPR001841">
    <property type="entry name" value="Znf_RING"/>
</dbReference>
<keyword evidence="8" id="KW-1185">Reference proteome</keyword>
<evidence type="ECO:0000256" key="2">
    <source>
        <dbReference type="ARBA" id="ARBA00022771"/>
    </source>
</evidence>
<evidence type="ECO:0000256" key="3">
    <source>
        <dbReference type="ARBA" id="ARBA00022833"/>
    </source>
</evidence>
<keyword evidence="1" id="KW-0479">Metal-binding</keyword>
<feature type="region of interest" description="Disordered" evidence="5">
    <location>
        <begin position="177"/>
        <end position="200"/>
    </location>
</feature>
<evidence type="ECO:0000259" key="6">
    <source>
        <dbReference type="PROSITE" id="PS50089"/>
    </source>
</evidence>
<proteinExistence type="predicted"/>
<evidence type="ECO:0000256" key="4">
    <source>
        <dbReference type="PROSITE-ProRule" id="PRU00175"/>
    </source>
</evidence>
<dbReference type="EMBL" id="JASCZI010181436">
    <property type="protein sequence ID" value="MED6183442.1"/>
    <property type="molecule type" value="Genomic_DNA"/>
</dbReference>